<dbReference type="Proteomes" id="UP000002931">
    <property type="component" value="Unassembled WGS sequence"/>
</dbReference>
<feature type="transmembrane region" description="Helical" evidence="6">
    <location>
        <begin position="85"/>
        <end position="105"/>
    </location>
</feature>
<dbReference type="AlphaFoldDB" id="A3VEM2"/>
<protein>
    <submittedName>
        <fullName evidence="8">Putative Flp pilus assembly protein TadB</fullName>
    </submittedName>
</protein>
<comment type="caution">
    <text evidence="8">The sequence shown here is derived from an EMBL/GenBank/DDBJ whole genome shotgun (WGS) entry which is preliminary data.</text>
</comment>
<keyword evidence="9" id="KW-1185">Reference proteome</keyword>
<keyword evidence="2" id="KW-1003">Cell membrane</keyword>
<keyword evidence="4 6" id="KW-1133">Transmembrane helix</keyword>
<evidence type="ECO:0000256" key="5">
    <source>
        <dbReference type="ARBA" id="ARBA00023136"/>
    </source>
</evidence>
<dbReference type="GO" id="GO:0005886">
    <property type="term" value="C:plasma membrane"/>
    <property type="evidence" value="ECO:0007669"/>
    <property type="project" value="UniProtKB-SubCell"/>
</dbReference>
<evidence type="ECO:0000256" key="4">
    <source>
        <dbReference type="ARBA" id="ARBA00022989"/>
    </source>
</evidence>
<feature type="transmembrane region" description="Helical" evidence="6">
    <location>
        <begin position="6"/>
        <end position="26"/>
    </location>
</feature>
<dbReference type="STRING" id="314271.RB2654_09829"/>
<dbReference type="Gene3D" id="1.20.81.30">
    <property type="entry name" value="Type II secretion system (T2SS), domain F"/>
    <property type="match status" value="1"/>
</dbReference>
<reference evidence="8 9" key="1">
    <citation type="journal article" date="2010" name="J. Bacteriol.">
        <title>Genome sequences of Pelagibaca bermudensis HTCC2601T and Maritimibacter alkaliphilus HTCC2654T, the type strains of two marine Roseobacter genera.</title>
        <authorList>
            <person name="Thrash J.C."/>
            <person name="Cho J.C."/>
            <person name="Ferriera S."/>
            <person name="Johnson J."/>
            <person name="Vergin K.L."/>
            <person name="Giovannoni S.J."/>
        </authorList>
    </citation>
    <scope>NUCLEOTIDE SEQUENCE [LARGE SCALE GENOMIC DNA]</scope>
    <source>
        <strain evidence="8 9">HTCC2654</strain>
    </source>
</reference>
<keyword evidence="3 6" id="KW-0812">Transmembrane</keyword>
<dbReference type="eggNOG" id="COG4965">
    <property type="taxonomic scope" value="Bacteria"/>
</dbReference>
<dbReference type="InterPro" id="IPR018076">
    <property type="entry name" value="T2SS_GspF_dom"/>
</dbReference>
<feature type="transmembrane region" description="Helical" evidence="6">
    <location>
        <begin position="289"/>
        <end position="308"/>
    </location>
</feature>
<dbReference type="PANTHER" id="PTHR35007:SF1">
    <property type="entry name" value="PILUS ASSEMBLY PROTEIN"/>
    <property type="match status" value="1"/>
</dbReference>
<feature type="transmembrane region" description="Helical" evidence="6">
    <location>
        <begin position="255"/>
        <end position="277"/>
    </location>
</feature>
<keyword evidence="5 6" id="KW-0472">Membrane</keyword>
<gene>
    <name evidence="8" type="ORF">RB2654_09829</name>
</gene>
<comment type="subcellular location">
    <subcellularLocation>
        <location evidence="1">Cell membrane</location>
        <topology evidence="1">Multi-pass membrane protein</topology>
    </subcellularLocation>
</comment>
<feature type="transmembrane region" description="Helical" evidence="6">
    <location>
        <begin position="111"/>
        <end position="135"/>
    </location>
</feature>
<feature type="domain" description="Type II secretion system protein GspF" evidence="7">
    <location>
        <begin position="149"/>
        <end position="270"/>
    </location>
</feature>
<evidence type="ECO:0000256" key="2">
    <source>
        <dbReference type="ARBA" id="ARBA00022475"/>
    </source>
</evidence>
<evidence type="ECO:0000313" key="9">
    <source>
        <dbReference type="Proteomes" id="UP000002931"/>
    </source>
</evidence>
<dbReference type="Pfam" id="PF00482">
    <property type="entry name" value="T2SSF"/>
    <property type="match status" value="1"/>
</dbReference>
<sequence>MAGLSGTALLIGLAVLALCLIGAAVWQVRRPADDSVQLDRMRRMQAGGDAGTGDRLRKLVERTALDGLPILGTIPVRMRRAGMTLSPNVLVLGSALVTSLLFLVLQGVIGAGLAFVVAVGVGVLVPTLVISTAALKRADALTRQLPDALDLMKRGLSVGHPLNVTIRNVATTLPDPIAAEFRILADQVAYGDSLTDAVDDLARRIDIEDFHYLSAAVQIQHATGGNLGAMLETLARVIRGRFAMRRRVSAVSSEGRITAIILSAMPVLMYVGTSLTAPEYYASVKDDPAFWPMCGAILALVLGNALMLRKLVSFRV</sequence>
<dbReference type="RefSeq" id="WP_008331022.1">
    <property type="nucleotide sequence ID" value="NZ_CH902578.1"/>
</dbReference>
<dbReference type="EMBL" id="AAMT01000005">
    <property type="protein sequence ID" value="EAQ13360.1"/>
    <property type="molecule type" value="Genomic_DNA"/>
</dbReference>
<dbReference type="OrthoDB" id="9803381at2"/>
<dbReference type="InterPro" id="IPR042094">
    <property type="entry name" value="T2SS_GspF_sf"/>
</dbReference>
<organism evidence="8 9">
    <name type="scientific">Maritimibacter alkaliphilus HTCC2654</name>
    <dbReference type="NCBI Taxonomy" id="314271"/>
    <lineage>
        <taxon>Bacteria</taxon>
        <taxon>Pseudomonadati</taxon>
        <taxon>Pseudomonadota</taxon>
        <taxon>Alphaproteobacteria</taxon>
        <taxon>Rhodobacterales</taxon>
        <taxon>Roseobacteraceae</taxon>
        <taxon>Maritimibacter</taxon>
    </lineage>
</organism>
<evidence type="ECO:0000256" key="6">
    <source>
        <dbReference type="SAM" id="Phobius"/>
    </source>
</evidence>
<dbReference type="PANTHER" id="PTHR35007">
    <property type="entry name" value="INTEGRAL MEMBRANE PROTEIN-RELATED"/>
    <property type="match status" value="1"/>
</dbReference>
<proteinExistence type="predicted"/>
<evidence type="ECO:0000256" key="3">
    <source>
        <dbReference type="ARBA" id="ARBA00022692"/>
    </source>
</evidence>
<evidence type="ECO:0000313" key="8">
    <source>
        <dbReference type="EMBL" id="EAQ13360.1"/>
    </source>
</evidence>
<evidence type="ECO:0000256" key="1">
    <source>
        <dbReference type="ARBA" id="ARBA00004651"/>
    </source>
</evidence>
<name>A3VEM2_9RHOB</name>
<evidence type="ECO:0000259" key="7">
    <source>
        <dbReference type="Pfam" id="PF00482"/>
    </source>
</evidence>
<accession>A3VEM2</accession>
<dbReference type="HOGENOM" id="CLU_064305_0_1_5"/>